<gene>
    <name evidence="1" type="ORF">RT761_02780</name>
</gene>
<dbReference type="Proteomes" id="UP000594463">
    <property type="component" value="Chromosome"/>
</dbReference>
<name>A0A7T1AP79_ATRLM</name>
<protein>
    <submittedName>
        <fullName evidence="1">Uncharacterized protein</fullName>
    </submittedName>
</protein>
<reference evidence="1 2" key="1">
    <citation type="journal article" date="2021" name="Nat. Commun.">
        <title>Isolation of a member of the candidate phylum Atribacteria reveals a unique cell membrane structure.</title>
        <authorList>
            <person name="Taiki K."/>
            <person name="Nobu M.K."/>
            <person name="Kusada H."/>
            <person name="Meng X.-Y."/>
            <person name="Hosoki N."/>
            <person name="Uematsu K."/>
            <person name="Yoshioka H."/>
            <person name="Kamagata Y."/>
            <person name="Tamaki H."/>
        </authorList>
    </citation>
    <scope>NUCLEOTIDE SEQUENCE [LARGE SCALE GENOMIC DNA]</scope>
    <source>
        <strain evidence="1 2">RT761</strain>
    </source>
</reference>
<evidence type="ECO:0000313" key="2">
    <source>
        <dbReference type="Proteomes" id="UP000594463"/>
    </source>
</evidence>
<dbReference type="RefSeq" id="WP_218112022.1">
    <property type="nucleotide sequence ID" value="NZ_CP065383.1"/>
</dbReference>
<sequence length="67" mass="7839">MAKRGNLDKRKLVLGDIPLDERIGQWAWIQDKRVIKRFVTLKERETLVQRLVCQKCGTKCKGHCDES</sequence>
<keyword evidence="2" id="KW-1185">Reference proteome</keyword>
<accession>A0A7T1AP79</accession>
<dbReference type="KEGG" id="alam:RT761_02780"/>
<dbReference type="AlphaFoldDB" id="A0A7T1AP79"/>
<dbReference type="EMBL" id="CP065383">
    <property type="protein sequence ID" value="QPM69547.1"/>
    <property type="molecule type" value="Genomic_DNA"/>
</dbReference>
<evidence type="ECO:0000313" key="1">
    <source>
        <dbReference type="EMBL" id="QPM69547.1"/>
    </source>
</evidence>
<proteinExistence type="predicted"/>
<organism evidence="1 2">
    <name type="scientific">Atribacter laminatus</name>
    <dbReference type="NCBI Taxonomy" id="2847778"/>
    <lineage>
        <taxon>Bacteria</taxon>
        <taxon>Pseudomonadati</taxon>
        <taxon>Atribacterota</taxon>
        <taxon>Atribacteria</taxon>
        <taxon>Atribacterales</taxon>
        <taxon>Atribacteraceae</taxon>
        <taxon>Atribacter</taxon>
    </lineage>
</organism>